<reference evidence="1 2" key="1">
    <citation type="submission" date="2020-08" db="EMBL/GenBank/DDBJ databases">
        <title>Genomic Encyclopedia of Type Strains, Phase IV (KMG-IV): sequencing the most valuable type-strain genomes for metagenomic binning, comparative biology and taxonomic classification.</title>
        <authorList>
            <person name="Goeker M."/>
        </authorList>
    </citation>
    <scope>NUCLEOTIDE SEQUENCE [LARGE SCALE GENOMIC DNA]</scope>
    <source>
        <strain evidence="1 2">DSM 45615</strain>
    </source>
</reference>
<protein>
    <recommendedName>
        <fullName evidence="3">DUF1440 domain-containing protein</fullName>
    </recommendedName>
</protein>
<organism evidence="1 2">
    <name type="scientific">Thermocatellispora tengchongensis</name>
    <dbReference type="NCBI Taxonomy" id="1073253"/>
    <lineage>
        <taxon>Bacteria</taxon>
        <taxon>Bacillati</taxon>
        <taxon>Actinomycetota</taxon>
        <taxon>Actinomycetes</taxon>
        <taxon>Streptosporangiales</taxon>
        <taxon>Streptosporangiaceae</taxon>
        <taxon>Thermocatellispora</taxon>
    </lineage>
</organism>
<sequence length="153" mass="16297">MAEQGGPGAAEAALRAAARGVIGAMAMSGLRQAATALDLVHKTPPESVLERTTPRLFHRVPKERRAALVELVHWLYGAGGGALFGVLPRSVRRRPWAGPAYGVAVWGAFEAGIAPLLGLPRKPDNTPVERLTFLADHVLYGVVVASSPWPHRD</sequence>
<dbReference type="EMBL" id="JACHGN010000028">
    <property type="protein sequence ID" value="MBB5139230.1"/>
    <property type="molecule type" value="Genomic_DNA"/>
</dbReference>
<dbReference type="RefSeq" id="WP_185056070.1">
    <property type="nucleotide sequence ID" value="NZ_BAABIX010000026.1"/>
</dbReference>
<name>A0A840PNF5_9ACTN</name>
<keyword evidence="2" id="KW-1185">Reference proteome</keyword>
<accession>A0A840PNF5</accession>
<comment type="caution">
    <text evidence="1">The sequence shown here is derived from an EMBL/GenBank/DDBJ whole genome shotgun (WGS) entry which is preliminary data.</text>
</comment>
<gene>
    <name evidence="1" type="ORF">HNP84_008993</name>
</gene>
<evidence type="ECO:0000313" key="1">
    <source>
        <dbReference type="EMBL" id="MBB5139230.1"/>
    </source>
</evidence>
<evidence type="ECO:0000313" key="2">
    <source>
        <dbReference type="Proteomes" id="UP000578449"/>
    </source>
</evidence>
<proteinExistence type="predicted"/>
<evidence type="ECO:0008006" key="3">
    <source>
        <dbReference type="Google" id="ProtNLM"/>
    </source>
</evidence>
<dbReference type="AlphaFoldDB" id="A0A840PNF5"/>
<dbReference type="Proteomes" id="UP000578449">
    <property type="component" value="Unassembled WGS sequence"/>
</dbReference>